<proteinExistence type="predicted"/>
<sequence length="118" mass="13287">MATPNEAAKTFRPGNSFLKEPSFRFLVLPTGVEGEKVHLIFTEAKVNSFAQRKKTPELTIHTENDYHTIDDDDDDYNDDDDDDDDDGDDDDDDDDNNITFLATTIICSLSALNIRKQG</sequence>
<reference evidence="2" key="1">
    <citation type="journal article" date="2023" name="G3 (Bethesda)">
        <title>Whole genome assembly and annotation of the endangered Caribbean coral Acropora cervicornis.</title>
        <authorList>
            <person name="Selwyn J.D."/>
            <person name="Vollmer S.V."/>
        </authorList>
    </citation>
    <scope>NUCLEOTIDE SEQUENCE</scope>
    <source>
        <strain evidence="2">K2</strain>
    </source>
</reference>
<keyword evidence="3" id="KW-1185">Reference proteome</keyword>
<accession>A0AAD9PQG9</accession>
<organism evidence="2 3">
    <name type="scientific">Acropora cervicornis</name>
    <name type="common">Staghorn coral</name>
    <dbReference type="NCBI Taxonomy" id="6130"/>
    <lineage>
        <taxon>Eukaryota</taxon>
        <taxon>Metazoa</taxon>
        <taxon>Cnidaria</taxon>
        <taxon>Anthozoa</taxon>
        <taxon>Hexacorallia</taxon>
        <taxon>Scleractinia</taxon>
        <taxon>Astrocoeniina</taxon>
        <taxon>Acroporidae</taxon>
        <taxon>Acropora</taxon>
    </lineage>
</organism>
<feature type="region of interest" description="Disordered" evidence="1">
    <location>
        <begin position="52"/>
        <end position="95"/>
    </location>
</feature>
<feature type="compositionally biased region" description="Acidic residues" evidence="1">
    <location>
        <begin position="70"/>
        <end position="95"/>
    </location>
</feature>
<dbReference type="Proteomes" id="UP001249851">
    <property type="component" value="Unassembled WGS sequence"/>
</dbReference>
<evidence type="ECO:0000313" key="3">
    <source>
        <dbReference type="Proteomes" id="UP001249851"/>
    </source>
</evidence>
<dbReference type="AlphaFoldDB" id="A0AAD9PQG9"/>
<evidence type="ECO:0000313" key="2">
    <source>
        <dbReference type="EMBL" id="KAK2547015.1"/>
    </source>
</evidence>
<dbReference type="EMBL" id="JARQWQ010000227">
    <property type="protein sequence ID" value="KAK2547015.1"/>
    <property type="molecule type" value="Genomic_DNA"/>
</dbReference>
<reference evidence="2" key="2">
    <citation type="journal article" date="2023" name="Science">
        <title>Genomic signatures of disease resistance in endangered staghorn corals.</title>
        <authorList>
            <person name="Vollmer S.V."/>
            <person name="Selwyn J.D."/>
            <person name="Despard B.A."/>
            <person name="Roesel C.L."/>
        </authorList>
    </citation>
    <scope>NUCLEOTIDE SEQUENCE</scope>
    <source>
        <strain evidence="2">K2</strain>
    </source>
</reference>
<gene>
    <name evidence="2" type="ORF">P5673_033229</name>
</gene>
<name>A0AAD9PQG9_ACRCE</name>
<feature type="compositionally biased region" description="Basic and acidic residues" evidence="1">
    <location>
        <begin position="54"/>
        <end position="69"/>
    </location>
</feature>
<comment type="caution">
    <text evidence="2">The sequence shown here is derived from an EMBL/GenBank/DDBJ whole genome shotgun (WGS) entry which is preliminary data.</text>
</comment>
<evidence type="ECO:0000256" key="1">
    <source>
        <dbReference type="SAM" id="MobiDB-lite"/>
    </source>
</evidence>
<protein>
    <submittedName>
        <fullName evidence="2">Uncharacterized protein</fullName>
    </submittedName>
</protein>